<dbReference type="Proteomes" id="UP000708208">
    <property type="component" value="Unassembled WGS sequence"/>
</dbReference>
<dbReference type="EMBL" id="CAJVCH010209894">
    <property type="protein sequence ID" value="CAG7731310.1"/>
    <property type="molecule type" value="Genomic_DNA"/>
</dbReference>
<sequence length="67" mass="7404">MYISSWKILLLLPLLSGNLLTLAQDGPPDADYDDKILNGKPVKPPHSRPYHPDAGGLDGLILWFDYG</sequence>
<protein>
    <submittedName>
        <fullName evidence="2">Uncharacterized protein</fullName>
    </submittedName>
</protein>
<comment type="caution">
    <text evidence="2">The sequence shown here is derived from an EMBL/GenBank/DDBJ whole genome shotgun (WGS) entry which is preliminary data.</text>
</comment>
<reference evidence="2" key="1">
    <citation type="submission" date="2021-06" db="EMBL/GenBank/DDBJ databases">
        <authorList>
            <person name="Hodson N. C."/>
            <person name="Mongue J. A."/>
            <person name="Jaron S. K."/>
        </authorList>
    </citation>
    <scope>NUCLEOTIDE SEQUENCE</scope>
</reference>
<keyword evidence="1" id="KW-0732">Signal</keyword>
<dbReference type="AlphaFoldDB" id="A0A8J2K1Y4"/>
<feature type="non-terminal residue" evidence="2">
    <location>
        <position position="67"/>
    </location>
</feature>
<proteinExistence type="predicted"/>
<feature type="signal peptide" evidence="1">
    <location>
        <begin position="1"/>
        <end position="23"/>
    </location>
</feature>
<evidence type="ECO:0000256" key="1">
    <source>
        <dbReference type="SAM" id="SignalP"/>
    </source>
</evidence>
<keyword evidence="3" id="KW-1185">Reference proteome</keyword>
<evidence type="ECO:0000313" key="3">
    <source>
        <dbReference type="Proteomes" id="UP000708208"/>
    </source>
</evidence>
<feature type="chain" id="PRO_5035268175" evidence="1">
    <location>
        <begin position="24"/>
        <end position="67"/>
    </location>
</feature>
<organism evidence="2 3">
    <name type="scientific">Allacma fusca</name>
    <dbReference type="NCBI Taxonomy" id="39272"/>
    <lineage>
        <taxon>Eukaryota</taxon>
        <taxon>Metazoa</taxon>
        <taxon>Ecdysozoa</taxon>
        <taxon>Arthropoda</taxon>
        <taxon>Hexapoda</taxon>
        <taxon>Collembola</taxon>
        <taxon>Symphypleona</taxon>
        <taxon>Sminthuridae</taxon>
        <taxon>Allacma</taxon>
    </lineage>
</organism>
<name>A0A8J2K1Y4_9HEXA</name>
<accession>A0A8J2K1Y4</accession>
<gene>
    <name evidence="2" type="ORF">AFUS01_LOCUS19911</name>
</gene>
<evidence type="ECO:0000313" key="2">
    <source>
        <dbReference type="EMBL" id="CAG7731310.1"/>
    </source>
</evidence>